<organism evidence="7 8">
    <name type="scientific">Maridesulfovibrio ferrireducens</name>
    <dbReference type="NCBI Taxonomy" id="246191"/>
    <lineage>
        <taxon>Bacteria</taxon>
        <taxon>Pseudomonadati</taxon>
        <taxon>Thermodesulfobacteriota</taxon>
        <taxon>Desulfovibrionia</taxon>
        <taxon>Desulfovibrionales</taxon>
        <taxon>Desulfovibrionaceae</taxon>
        <taxon>Maridesulfovibrio</taxon>
    </lineage>
</organism>
<feature type="compositionally biased region" description="Low complexity" evidence="5">
    <location>
        <begin position="275"/>
        <end position="315"/>
    </location>
</feature>
<evidence type="ECO:0000256" key="5">
    <source>
        <dbReference type="SAM" id="MobiDB-lite"/>
    </source>
</evidence>
<dbReference type="SUPFAM" id="SSF53335">
    <property type="entry name" value="S-adenosyl-L-methionine-dependent methyltransferases"/>
    <property type="match status" value="1"/>
</dbReference>
<dbReference type="InterPro" id="IPR014816">
    <property type="entry name" value="tRNA_MeTrfase_Gcd14"/>
</dbReference>
<evidence type="ECO:0000259" key="6">
    <source>
        <dbReference type="Pfam" id="PF08704"/>
    </source>
</evidence>
<dbReference type="InterPro" id="IPR049470">
    <property type="entry name" value="TRM61_C"/>
</dbReference>
<evidence type="ECO:0000313" key="7">
    <source>
        <dbReference type="EMBL" id="SDK41296.1"/>
    </source>
</evidence>
<evidence type="ECO:0000256" key="2">
    <source>
        <dbReference type="ARBA" id="ARBA00022679"/>
    </source>
</evidence>
<dbReference type="PANTHER" id="PTHR12133:SF1">
    <property type="entry name" value="TRNA (ADENINE(58)-N(1))-METHYLTRANSFERASE, MITOCHONDRIAL"/>
    <property type="match status" value="1"/>
</dbReference>
<evidence type="ECO:0000256" key="4">
    <source>
        <dbReference type="ARBA" id="ARBA00022694"/>
    </source>
</evidence>
<protein>
    <submittedName>
        <fullName evidence="7">tRNA (Adenine57-N1/adenine58-N1)-methyltransferase</fullName>
    </submittedName>
</protein>
<keyword evidence="2 7" id="KW-0808">Transferase</keyword>
<keyword evidence="4" id="KW-0819">tRNA processing</keyword>
<proteinExistence type="predicted"/>
<dbReference type="GO" id="GO:0160107">
    <property type="term" value="F:tRNA (adenine(58)-N1)-methyltransferase activity"/>
    <property type="evidence" value="ECO:0007669"/>
    <property type="project" value="InterPro"/>
</dbReference>
<dbReference type="Gene3D" id="3.10.330.20">
    <property type="match status" value="1"/>
</dbReference>
<dbReference type="GO" id="GO:0031515">
    <property type="term" value="C:tRNA (m1A) methyltransferase complex"/>
    <property type="evidence" value="ECO:0007669"/>
    <property type="project" value="InterPro"/>
</dbReference>
<keyword evidence="1 7" id="KW-0489">Methyltransferase</keyword>
<feature type="domain" description="tRNA (adenine(58)-N(1))-methyltransferase catalytic subunit TRM61 C-terminal" evidence="6">
    <location>
        <begin position="61"/>
        <end position="227"/>
    </location>
</feature>
<dbReference type="Pfam" id="PF08704">
    <property type="entry name" value="GCD14"/>
    <property type="match status" value="1"/>
</dbReference>
<dbReference type="PROSITE" id="PS51620">
    <property type="entry name" value="SAM_TRM61"/>
    <property type="match status" value="1"/>
</dbReference>
<dbReference type="Pfam" id="PF14801">
    <property type="entry name" value="TrmI-like_N"/>
    <property type="match status" value="1"/>
</dbReference>
<dbReference type="RefSeq" id="WP_244512170.1">
    <property type="nucleotide sequence ID" value="NZ_FNGA01000001.1"/>
</dbReference>
<reference evidence="8" key="1">
    <citation type="submission" date="2016-10" db="EMBL/GenBank/DDBJ databases">
        <authorList>
            <person name="Varghese N."/>
            <person name="Submissions S."/>
        </authorList>
    </citation>
    <scope>NUCLEOTIDE SEQUENCE [LARGE SCALE GENOMIC DNA]</scope>
    <source>
        <strain evidence="8">DSM 16995</strain>
    </source>
</reference>
<dbReference type="STRING" id="246191.SAMN05660337_0371"/>
<keyword evidence="8" id="KW-1185">Reference proteome</keyword>
<evidence type="ECO:0000256" key="1">
    <source>
        <dbReference type="ARBA" id="ARBA00022603"/>
    </source>
</evidence>
<dbReference type="Gene3D" id="3.40.50.150">
    <property type="entry name" value="Vaccinia Virus protein VP39"/>
    <property type="match status" value="1"/>
</dbReference>
<keyword evidence="3" id="KW-0949">S-adenosyl-L-methionine</keyword>
<accession>A0A1G9BPC0</accession>
<feature type="compositionally biased region" description="Basic and acidic residues" evidence="5">
    <location>
        <begin position="316"/>
        <end position="331"/>
    </location>
</feature>
<feature type="compositionally biased region" description="Basic and acidic residues" evidence="5">
    <location>
        <begin position="260"/>
        <end position="271"/>
    </location>
</feature>
<dbReference type="InterPro" id="IPR029063">
    <property type="entry name" value="SAM-dependent_MTases_sf"/>
</dbReference>
<name>A0A1G9BPC0_9BACT</name>
<dbReference type="PANTHER" id="PTHR12133">
    <property type="entry name" value="TRNA (ADENINE(58)-N(1))-METHYLTRANSFERASE"/>
    <property type="match status" value="1"/>
</dbReference>
<feature type="region of interest" description="Disordered" evidence="5">
    <location>
        <begin position="257"/>
        <end position="331"/>
    </location>
</feature>
<sequence length="331" mass="36567">MLNAGQVVLLINPKGKRYLRVVKDGDDIHTHDGKILMEDVIAAGYGRMVKTHLGRKYQILKPTVHDLIKGVKRQTQIMYPKEIGYLLLKLGIGPGCRVIESGSGSGGLTTALAYYVGDTGKVYTHERRPEFFKLVSKNLEWSGLSHRVEQFNLDIEEGFQATDCDALFLDVRTPWDYLHHIPKAVIPGSMLGFLLPTTNQVSELIAALDKGPFTDIEVVEILLRRWKPVAERLRPDDRMVAHTGFLVFARSLDSSVMSGDDQKAEEKKEATPEIAETTVEAQTETAQPETAPTEETPVTEAPAVEATEAATPEAAPEVKADETTEETTDKA</sequence>
<dbReference type="EMBL" id="FNGA01000001">
    <property type="protein sequence ID" value="SDK41296.1"/>
    <property type="molecule type" value="Genomic_DNA"/>
</dbReference>
<evidence type="ECO:0000256" key="3">
    <source>
        <dbReference type="ARBA" id="ARBA00022691"/>
    </source>
</evidence>
<dbReference type="Proteomes" id="UP000199053">
    <property type="component" value="Unassembled WGS sequence"/>
</dbReference>
<gene>
    <name evidence="7" type="ORF">SAMN05660337_0371</name>
</gene>
<dbReference type="AlphaFoldDB" id="A0A1G9BPC0"/>
<dbReference type="GO" id="GO:0030488">
    <property type="term" value="P:tRNA methylation"/>
    <property type="evidence" value="ECO:0007669"/>
    <property type="project" value="InterPro"/>
</dbReference>
<evidence type="ECO:0000313" key="8">
    <source>
        <dbReference type="Proteomes" id="UP000199053"/>
    </source>
</evidence>